<dbReference type="PRINTS" id="PR02050">
    <property type="entry name" value="B14GALTRFASE"/>
</dbReference>
<dbReference type="UniPathway" id="UPA00378"/>
<dbReference type="SUPFAM" id="SSF53448">
    <property type="entry name" value="Nucleotide-diphospho-sugar transferases"/>
    <property type="match status" value="2"/>
</dbReference>
<reference evidence="15" key="1">
    <citation type="submission" date="2017-09" db="EMBL/GenBank/DDBJ databases">
        <title>Contemporary evolution of a Lepidopteran species, Heliothis virescens, in response to modern agricultural practices.</title>
        <authorList>
            <person name="Fritz M.L."/>
            <person name="Deyonke A.M."/>
            <person name="Papanicolaou A."/>
            <person name="Micinski S."/>
            <person name="Westbrook J."/>
            <person name="Gould F."/>
        </authorList>
    </citation>
    <scope>NUCLEOTIDE SEQUENCE [LARGE SCALE GENOMIC DNA]</scope>
    <source>
        <strain evidence="15">HvINT-</strain>
        <tissue evidence="15">Whole body</tissue>
    </source>
</reference>
<evidence type="ECO:0000256" key="11">
    <source>
        <dbReference type="SAM" id="Phobius"/>
    </source>
</evidence>
<keyword evidence="7" id="KW-0735">Signal-anchor</keyword>
<evidence type="ECO:0000256" key="6">
    <source>
        <dbReference type="ARBA" id="ARBA00022692"/>
    </source>
</evidence>
<dbReference type="PANTHER" id="PTHR19300">
    <property type="entry name" value="BETA-1,4-GALACTOSYLTRANSFERASE"/>
    <property type="match status" value="1"/>
</dbReference>
<evidence type="ECO:0000256" key="2">
    <source>
        <dbReference type="ARBA" id="ARBA00004922"/>
    </source>
</evidence>
<evidence type="ECO:0000259" key="14">
    <source>
        <dbReference type="Pfam" id="PF13733"/>
    </source>
</evidence>
<feature type="chain" id="PRO_5012585066" description="Beta-1,4-N-acetylgalactosaminyltransferase bre-4" evidence="12">
    <location>
        <begin position="28"/>
        <end position="781"/>
    </location>
</feature>
<evidence type="ECO:0000313" key="15">
    <source>
        <dbReference type="EMBL" id="PCG69028.1"/>
    </source>
</evidence>
<keyword evidence="6 11" id="KW-0812">Transmembrane</keyword>
<name>A0A2A4JBF7_HELVI</name>
<feature type="domain" description="Galactosyltransferase N-terminal" evidence="14">
    <location>
        <begin position="170"/>
        <end position="290"/>
    </location>
</feature>
<evidence type="ECO:0000259" key="13">
    <source>
        <dbReference type="Pfam" id="PF02709"/>
    </source>
</evidence>
<comment type="pathway">
    <text evidence="2">Protein modification; protein glycosylation.</text>
</comment>
<sequence>MGGSASAGGGRVARALRLLLLLVLALAAVEYLFGSILDASPLRTYLYTPLYNATQPTLRNGEKPPASIPKSIALNTANYEEFTEAQNISVANHTALNVIRPPLPANMTISKPINITHDLSALSETTPTSVLFTKIVEGMKNGTNELNRNDTSVNLPLCETRTDLGPIPANKNDLELDVVEKRFPEVQWGGRYTPPNCTAKHKVAIIVPYRDRQQHLAVFLNHMHPFLMKQQIEYGIFIVEQAGNKQFNRAKLMNVGFVESQKLEPGGFRCFIFHDIDLLPLDTRNLYSCTRQPRHMSASIDTLNFKLPYEAIFGGVSAMTLEQFNKVNGFSNKYWGWGGEDDDMYYRLHKMNYHIARYKMSIARYAMLQHKKSPPNPKSVHVISVCSEDNGTLPQSAFLANHFLTGVGVYACESHALMGGSASAGGGRVARALRLLLLLVLALAAVEYLFGSILDASPLRTYLYTPLYNATQPTLRNGEKPPASIPKSIALNTANYEEFTEAQNISVANHTALNVIRPPLPANMTISKPINITHDLSALSETTPTSVLFTKIVEGMKNGTNELNRNDTSVNLPLCETRTDLGPIPANKNDLELDVVEKRFPEVQWGGRYTPPNCTAKHKVAIIVPYRDRQQHLAVFLNHMHPFLMKQQIEYGIFIVEQAGNKQFNRAKLMNVGFVESQKLEPGGFRCFIFHDIDLLPLDTRNLYSCTRQPRHMSASIDTLNFKLPYEAIFGGVSAMTLEQFNKVNGFSNKYWGWGGEDDDMYYRLHKMNYHIFRQAPVWRR</sequence>
<dbReference type="InterPro" id="IPR003859">
    <property type="entry name" value="Galactosyl_T"/>
</dbReference>
<evidence type="ECO:0008006" key="16">
    <source>
        <dbReference type="Google" id="ProtNLM"/>
    </source>
</evidence>
<keyword evidence="10" id="KW-0325">Glycoprotein</keyword>
<dbReference type="GO" id="GO:0033842">
    <property type="term" value="F:N-acetyl-beta-glucosaminyl-derivative 4-beta-N-acetylgalactosaminyltransferase activity"/>
    <property type="evidence" value="ECO:0007669"/>
    <property type="project" value="TreeGrafter"/>
</dbReference>
<dbReference type="PANTHER" id="PTHR19300:SF57">
    <property type="entry name" value="BETA-1,4-N-ACETYLGALACTOSAMINYLTRANSFERASE"/>
    <property type="match status" value="1"/>
</dbReference>
<keyword evidence="8 11" id="KW-1133">Transmembrane helix</keyword>
<evidence type="ECO:0000256" key="8">
    <source>
        <dbReference type="ARBA" id="ARBA00022989"/>
    </source>
</evidence>
<keyword evidence="9 11" id="KW-0472">Membrane</keyword>
<dbReference type="GO" id="GO:0005794">
    <property type="term" value="C:Golgi apparatus"/>
    <property type="evidence" value="ECO:0007669"/>
    <property type="project" value="TreeGrafter"/>
</dbReference>
<dbReference type="GO" id="GO:0005975">
    <property type="term" value="P:carbohydrate metabolic process"/>
    <property type="evidence" value="ECO:0007669"/>
    <property type="project" value="InterPro"/>
</dbReference>
<dbReference type="InterPro" id="IPR029044">
    <property type="entry name" value="Nucleotide-diphossugar_trans"/>
</dbReference>
<evidence type="ECO:0000256" key="9">
    <source>
        <dbReference type="ARBA" id="ARBA00023136"/>
    </source>
</evidence>
<keyword evidence="4" id="KW-0328">Glycosyltransferase</keyword>
<dbReference type="CDD" id="cd00899">
    <property type="entry name" value="b4GalT"/>
    <property type="match status" value="2"/>
</dbReference>
<comment type="similarity">
    <text evidence="3">Belongs to the glycosyltransferase 7 family.</text>
</comment>
<proteinExistence type="inferred from homology"/>
<comment type="subcellular location">
    <subcellularLocation>
        <location evidence="1">Membrane</location>
        <topology evidence="1">Single-pass type II membrane protein</topology>
    </subcellularLocation>
</comment>
<accession>A0A2A4JBF7</accession>
<evidence type="ECO:0000256" key="1">
    <source>
        <dbReference type="ARBA" id="ARBA00004606"/>
    </source>
</evidence>
<dbReference type="STRING" id="7102.A0A2A4JBF7"/>
<dbReference type="GO" id="GO:0008378">
    <property type="term" value="F:galactosyltransferase activity"/>
    <property type="evidence" value="ECO:0007669"/>
    <property type="project" value="TreeGrafter"/>
</dbReference>
<dbReference type="GO" id="GO:0006688">
    <property type="term" value="P:glycosphingolipid biosynthetic process"/>
    <property type="evidence" value="ECO:0007669"/>
    <property type="project" value="TreeGrafter"/>
</dbReference>
<gene>
    <name evidence="15" type="ORF">B5V51_4600</name>
</gene>
<dbReference type="EMBL" id="NWSH01002159">
    <property type="protein sequence ID" value="PCG69028.1"/>
    <property type="molecule type" value="Genomic_DNA"/>
</dbReference>
<protein>
    <recommendedName>
        <fullName evidence="16">Beta-1,4-N-acetylgalactosaminyltransferase bre-4</fullName>
    </recommendedName>
</protein>
<evidence type="ECO:0000256" key="3">
    <source>
        <dbReference type="ARBA" id="ARBA00005735"/>
    </source>
</evidence>
<feature type="transmembrane region" description="Helical" evidence="11">
    <location>
        <begin position="432"/>
        <end position="450"/>
    </location>
</feature>
<dbReference type="GO" id="GO:0016020">
    <property type="term" value="C:membrane"/>
    <property type="evidence" value="ECO:0007669"/>
    <property type="project" value="UniProtKB-SubCell"/>
</dbReference>
<evidence type="ECO:0000256" key="10">
    <source>
        <dbReference type="ARBA" id="ARBA00023180"/>
    </source>
</evidence>
<feature type="domain" description="Galactosyltransferase C-terminal" evidence="13">
    <location>
        <begin position="711"/>
        <end position="774"/>
    </location>
</feature>
<keyword evidence="12" id="KW-0732">Signal</keyword>
<dbReference type="AlphaFoldDB" id="A0A2A4JBF7"/>
<dbReference type="Pfam" id="PF13733">
    <property type="entry name" value="Glyco_transf_7N"/>
    <property type="match status" value="2"/>
</dbReference>
<comment type="caution">
    <text evidence="15">The sequence shown here is derived from an EMBL/GenBank/DDBJ whole genome shotgun (WGS) entry which is preliminary data.</text>
</comment>
<feature type="signal peptide" evidence="12">
    <location>
        <begin position="1"/>
        <end position="27"/>
    </location>
</feature>
<evidence type="ECO:0000256" key="12">
    <source>
        <dbReference type="SAM" id="SignalP"/>
    </source>
</evidence>
<dbReference type="Pfam" id="PF02709">
    <property type="entry name" value="Glyco_transf_7C"/>
    <property type="match status" value="2"/>
</dbReference>
<evidence type="ECO:0000256" key="5">
    <source>
        <dbReference type="ARBA" id="ARBA00022679"/>
    </source>
</evidence>
<keyword evidence="5" id="KW-0808">Transferase</keyword>
<dbReference type="InterPro" id="IPR027791">
    <property type="entry name" value="Galactosyl_T_C"/>
</dbReference>
<dbReference type="Gene3D" id="3.90.550.10">
    <property type="entry name" value="Spore Coat Polysaccharide Biosynthesis Protein SpsA, Chain A"/>
    <property type="match status" value="2"/>
</dbReference>
<feature type="domain" description="Galactosyltransferase C-terminal" evidence="13">
    <location>
        <begin position="294"/>
        <end position="371"/>
    </location>
</feature>
<organism evidence="15">
    <name type="scientific">Heliothis virescens</name>
    <name type="common">Tobacco budworm moth</name>
    <dbReference type="NCBI Taxonomy" id="7102"/>
    <lineage>
        <taxon>Eukaryota</taxon>
        <taxon>Metazoa</taxon>
        <taxon>Ecdysozoa</taxon>
        <taxon>Arthropoda</taxon>
        <taxon>Hexapoda</taxon>
        <taxon>Insecta</taxon>
        <taxon>Pterygota</taxon>
        <taxon>Neoptera</taxon>
        <taxon>Endopterygota</taxon>
        <taxon>Lepidoptera</taxon>
        <taxon>Glossata</taxon>
        <taxon>Ditrysia</taxon>
        <taxon>Noctuoidea</taxon>
        <taxon>Noctuidae</taxon>
        <taxon>Heliothinae</taxon>
        <taxon>Heliothis</taxon>
    </lineage>
</organism>
<evidence type="ECO:0000256" key="4">
    <source>
        <dbReference type="ARBA" id="ARBA00022676"/>
    </source>
</evidence>
<feature type="domain" description="Galactosyltransferase N-terminal" evidence="14">
    <location>
        <begin position="587"/>
        <end position="707"/>
    </location>
</feature>
<evidence type="ECO:0000256" key="7">
    <source>
        <dbReference type="ARBA" id="ARBA00022968"/>
    </source>
</evidence>
<dbReference type="InterPro" id="IPR027995">
    <property type="entry name" value="Galactosyl_T_N"/>
</dbReference>